<protein>
    <recommendedName>
        <fullName evidence="8">Phospholipase A2</fullName>
        <ecNumber evidence="8">3.1.1.4</ecNumber>
    </recommendedName>
</protein>
<evidence type="ECO:0000256" key="4">
    <source>
        <dbReference type="PIRSR" id="PIRSR601211-1"/>
    </source>
</evidence>
<feature type="domain" description="Phospholipase A2-like central" evidence="9">
    <location>
        <begin position="32"/>
        <end position="155"/>
    </location>
</feature>
<evidence type="ECO:0000256" key="8">
    <source>
        <dbReference type="RuleBase" id="RU361236"/>
    </source>
</evidence>
<feature type="binding site" evidence="5">
    <location>
        <position position="59"/>
    </location>
    <ligand>
        <name>Ca(2+)</name>
        <dbReference type="ChEBI" id="CHEBI:29108"/>
    </ligand>
</feature>
<dbReference type="GO" id="GO:0016042">
    <property type="term" value="P:lipid catabolic process"/>
    <property type="evidence" value="ECO:0007669"/>
    <property type="project" value="InterPro"/>
</dbReference>
<dbReference type="PANTHER" id="PTHR11716:SF107">
    <property type="entry name" value="PHOSPHOLIPASE A2"/>
    <property type="match status" value="1"/>
</dbReference>
<evidence type="ECO:0000256" key="2">
    <source>
        <dbReference type="ARBA" id="ARBA00022525"/>
    </source>
</evidence>
<comment type="cofactor">
    <cofactor evidence="5">
        <name>Ca(2+)</name>
        <dbReference type="ChEBI" id="CHEBI:29108"/>
    </cofactor>
    <text evidence="5">Binds 1 Ca(2+) ion per subunit.</text>
</comment>
<keyword evidence="5 8" id="KW-0106">Calcium</keyword>
<comment type="subcellular location">
    <subcellularLocation>
        <location evidence="1 8">Secreted</location>
    </subcellularLocation>
</comment>
<dbReference type="CDD" id="cd00125">
    <property type="entry name" value="PLA2c"/>
    <property type="match status" value="1"/>
</dbReference>
<comment type="catalytic activity">
    <reaction evidence="8">
        <text>a 1,2-diacyl-sn-glycero-3-phosphocholine + H2O = a 1-acyl-sn-glycero-3-phosphocholine + a fatty acid + H(+)</text>
        <dbReference type="Rhea" id="RHEA:15801"/>
        <dbReference type="ChEBI" id="CHEBI:15377"/>
        <dbReference type="ChEBI" id="CHEBI:15378"/>
        <dbReference type="ChEBI" id="CHEBI:28868"/>
        <dbReference type="ChEBI" id="CHEBI:57643"/>
        <dbReference type="ChEBI" id="CHEBI:58168"/>
        <dbReference type="EC" id="3.1.1.4"/>
    </reaction>
</comment>
<evidence type="ECO:0000313" key="11">
    <source>
        <dbReference type="WBParaSite" id="SMUV_0000847601-mRNA-1"/>
    </source>
</evidence>
<dbReference type="PANTHER" id="PTHR11716">
    <property type="entry name" value="PHOSPHOLIPASE A2 FAMILY MEMBER"/>
    <property type="match status" value="1"/>
</dbReference>
<feature type="active site" evidence="4">
    <location>
        <position position="127"/>
    </location>
</feature>
<feature type="disulfide bond" evidence="6">
    <location>
        <begin position="58"/>
        <end position="74"/>
    </location>
</feature>
<organism evidence="10 11">
    <name type="scientific">Syphacia muris</name>
    <dbReference type="NCBI Taxonomy" id="451379"/>
    <lineage>
        <taxon>Eukaryota</taxon>
        <taxon>Metazoa</taxon>
        <taxon>Ecdysozoa</taxon>
        <taxon>Nematoda</taxon>
        <taxon>Chromadorea</taxon>
        <taxon>Rhabditida</taxon>
        <taxon>Spirurina</taxon>
        <taxon>Oxyuridomorpha</taxon>
        <taxon>Oxyuroidea</taxon>
        <taxon>Oxyuridae</taxon>
        <taxon>Syphacia</taxon>
    </lineage>
</organism>
<evidence type="ECO:0000256" key="6">
    <source>
        <dbReference type="PIRSR" id="PIRSR601211-3"/>
    </source>
</evidence>
<keyword evidence="5" id="KW-0479">Metal-binding</keyword>
<feature type="disulfide bond" evidence="6">
    <location>
        <begin position="112"/>
        <end position="124"/>
    </location>
</feature>
<dbReference type="GO" id="GO:0005576">
    <property type="term" value="C:extracellular region"/>
    <property type="evidence" value="ECO:0007669"/>
    <property type="project" value="UniProtKB-SubCell"/>
</dbReference>
<dbReference type="InterPro" id="IPR016090">
    <property type="entry name" value="PLA2-like_dom"/>
</dbReference>
<dbReference type="SUPFAM" id="SSF48619">
    <property type="entry name" value="Phospholipase A2, PLA2"/>
    <property type="match status" value="1"/>
</dbReference>
<dbReference type="InterPro" id="IPR033113">
    <property type="entry name" value="PLA2_histidine"/>
</dbReference>
<dbReference type="InterPro" id="IPR033112">
    <property type="entry name" value="PLA2_Asp_AS"/>
</dbReference>
<dbReference type="GO" id="GO:0050482">
    <property type="term" value="P:arachidonate secretion"/>
    <property type="evidence" value="ECO:0007669"/>
    <property type="project" value="InterPro"/>
</dbReference>
<keyword evidence="3 6" id="KW-1015">Disulfide bond</keyword>
<dbReference type="PROSITE" id="PS00118">
    <property type="entry name" value="PA2_HIS"/>
    <property type="match status" value="1"/>
</dbReference>
<keyword evidence="8" id="KW-0378">Hydrolase</keyword>
<evidence type="ECO:0000259" key="9">
    <source>
        <dbReference type="SMART" id="SM00085"/>
    </source>
</evidence>
<reference evidence="11" key="1">
    <citation type="submission" date="2017-02" db="UniProtKB">
        <authorList>
            <consortium name="WormBaseParasite"/>
        </authorList>
    </citation>
    <scope>IDENTIFICATION</scope>
</reference>
<evidence type="ECO:0000256" key="3">
    <source>
        <dbReference type="ARBA" id="ARBA00023157"/>
    </source>
</evidence>
<accession>A0A0N5AUE2</accession>
<dbReference type="EC" id="3.1.1.4" evidence="8"/>
<dbReference type="STRING" id="451379.A0A0N5AUE2"/>
<feature type="disulfide bond" evidence="6">
    <location>
        <begin position="80"/>
        <end position="126"/>
    </location>
</feature>
<dbReference type="SMART" id="SM00085">
    <property type="entry name" value="PA2c"/>
    <property type="match status" value="1"/>
</dbReference>
<dbReference type="PROSITE" id="PS00119">
    <property type="entry name" value="PA2_ASP"/>
    <property type="match status" value="1"/>
</dbReference>
<dbReference type="InterPro" id="IPR001211">
    <property type="entry name" value="PLA2"/>
</dbReference>
<sequence length="164" mass="18555">MAMLNSGIIKAIVFGCCLFSTVLSYRNANIKALWNLEEMCQCRLHYNALVYNNYGCWCGFGGSGEPVDGIDRCCMKHDKCYDAAVDQKKCINIPFEYVRGYSWKCVGSEPVCNEELSACQKALCECDKAVVDCWSEFPKPLIKSSCEKPSKIELAIRKFFQLHN</sequence>
<dbReference type="Gene3D" id="1.20.90.10">
    <property type="entry name" value="Phospholipase A2 domain"/>
    <property type="match status" value="1"/>
</dbReference>
<feature type="binding site" evidence="5">
    <location>
        <position position="61"/>
    </location>
    <ligand>
        <name>Ca(2+)</name>
        <dbReference type="ChEBI" id="CHEBI:29108"/>
    </ligand>
</feature>
<evidence type="ECO:0000313" key="10">
    <source>
        <dbReference type="Proteomes" id="UP000046393"/>
    </source>
</evidence>
<dbReference type="AlphaFoldDB" id="A0A0N5AUE2"/>
<evidence type="ECO:0000256" key="1">
    <source>
        <dbReference type="ARBA" id="ARBA00004613"/>
    </source>
</evidence>
<feature type="active site" evidence="4">
    <location>
        <position position="77"/>
    </location>
</feature>
<feature type="disulfide bond" evidence="6">
    <location>
        <begin position="90"/>
        <end position="119"/>
    </location>
</feature>
<feature type="binding site" evidence="5">
    <location>
        <position position="78"/>
    </location>
    <ligand>
        <name>Ca(2+)</name>
        <dbReference type="ChEBI" id="CHEBI:29108"/>
    </ligand>
</feature>
<proteinExistence type="inferred from homology"/>
<keyword evidence="2 8" id="KW-0964">Secreted</keyword>
<dbReference type="GO" id="GO:0006644">
    <property type="term" value="P:phospholipid metabolic process"/>
    <property type="evidence" value="ECO:0007669"/>
    <property type="project" value="InterPro"/>
</dbReference>
<dbReference type="Pfam" id="PF00068">
    <property type="entry name" value="Phospholip_A2_1"/>
    <property type="match status" value="1"/>
</dbReference>
<dbReference type="InterPro" id="IPR036444">
    <property type="entry name" value="PLipase_A2_dom_sf"/>
</dbReference>
<evidence type="ECO:0000256" key="5">
    <source>
        <dbReference type="PIRSR" id="PIRSR601211-2"/>
    </source>
</evidence>
<dbReference type="GO" id="GO:0004623">
    <property type="term" value="F:phospholipase A2 activity"/>
    <property type="evidence" value="ECO:0007669"/>
    <property type="project" value="UniProtKB-EC"/>
</dbReference>
<name>A0A0N5AUE2_9BILA</name>
<feature type="disulfide bond" evidence="6">
    <location>
        <begin position="73"/>
        <end position="133"/>
    </location>
</feature>
<dbReference type="PRINTS" id="PR00389">
    <property type="entry name" value="PHPHLIPASEA2"/>
</dbReference>
<dbReference type="GO" id="GO:0005509">
    <property type="term" value="F:calcium ion binding"/>
    <property type="evidence" value="ECO:0007669"/>
    <property type="project" value="InterPro"/>
</dbReference>
<dbReference type="WBParaSite" id="SMUV_0000847601-mRNA-1">
    <property type="protein sequence ID" value="SMUV_0000847601-mRNA-1"/>
    <property type="gene ID" value="SMUV_0000847601"/>
</dbReference>
<keyword evidence="10" id="KW-1185">Reference proteome</keyword>
<keyword evidence="8" id="KW-0443">Lipid metabolism</keyword>
<dbReference type="Proteomes" id="UP000046393">
    <property type="component" value="Unplaced"/>
</dbReference>
<comment type="similarity">
    <text evidence="7">Belongs to the phospholipase A2 family.</text>
</comment>
<evidence type="ECO:0000256" key="7">
    <source>
        <dbReference type="RuleBase" id="RU003654"/>
    </source>
</evidence>